<feature type="region of interest" description="Disordered" evidence="1">
    <location>
        <begin position="23"/>
        <end position="68"/>
    </location>
</feature>
<feature type="non-terminal residue" evidence="2">
    <location>
        <position position="1"/>
    </location>
</feature>
<feature type="compositionally biased region" description="Pro residues" evidence="1">
    <location>
        <begin position="30"/>
        <end position="62"/>
    </location>
</feature>
<accession>A0ABY2P8W7</accession>
<evidence type="ECO:0000313" key="2">
    <source>
        <dbReference type="EMBL" id="TGZ03520.1"/>
    </source>
</evidence>
<sequence>GRTGLAALIDTTVTTAHHLADLITKSPSCRDPPPPARPAAEPGPQPTAPRPWSTPCPPPTTPPNCGSG</sequence>
<gene>
    <name evidence="2" type="ORF">E5Z02_25700</name>
</gene>
<reference evidence="2 3" key="1">
    <citation type="submission" date="2019-04" db="EMBL/GenBank/DDBJ databases">
        <title>Streptomyces rhizosphaericola sp. nov., an actinobacterium isolated from the wheat rhizosphere.</title>
        <authorList>
            <person name="Vargas Hoyos H.A."/>
            <person name="Santos S.N."/>
            <person name="Genuario D.B."/>
            <person name="Melo I.S."/>
            <person name="Da Silva L.J."/>
            <person name="Da Silva F.S.P."/>
            <person name="Zucchi T.D."/>
        </authorList>
    </citation>
    <scope>NUCLEOTIDE SEQUENCE [LARGE SCALE GENOMIC DNA]</scope>
    <source>
        <strain evidence="2 3">1AS2c</strain>
    </source>
</reference>
<dbReference type="Proteomes" id="UP000306274">
    <property type="component" value="Unassembled WGS sequence"/>
</dbReference>
<organism evidence="2 3">
    <name type="scientific">Streptomyces rhizosphaericola</name>
    <dbReference type="NCBI Taxonomy" id="2564098"/>
    <lineage>
        <taxon>Bacteria</taxon>
        <taxon>Bacillati</taxon>
        <taxon>Actinomycetota</taxon>
        <taxon>Actinomycetes</taxon>
        <taxon>Kitasatosporales</taxon>
        <taxon>Streptomycetaceae</taxon>
        <taxon>Streptomyces</taxon>
    </lineage>
</organism>
<proteinExistence type="predicted"/>
<comment type="caution">
    <text evidence="2">The sequence shown here is derived from an EMBL/GenBank/DDBJ whole genome shotgun (WGS) entry which is preliminary data.</text>
</comment>
<evidence type="ECO:0000313" key="3">
    <source>
        <dbReference type="Proteomes" id="UP000306274"/>
    </source>
</evidence>
<evidence type="ECO:0000256" key="1">
    <source>
        <dbReference type="SAM" id="MobiDB-lite"/>
    </source>
</evidence>
<dbReference type="EMBL" id="SRZK01000332">
    <property type="protein sequence ID" value="TGZ03520.1"/>
    <property type="molecule type" value="Genomic_DNA"/>
</dbReference>
<protein>
    <submittedName>
        <fullName evidence="2">Uncharacterized protein</fullName>
    </submittedName>
</protein>
<name>A0ABY2P8W7_9ACTN</name>
<keyword evidence="3" id="KW-1185">Reference proteome</keyword>